<dbReference type="SUPFAM" id="SSF53098">
    <property type="entry name" value="Ribonuclease H-like"/>
    <property type="match status" value="1"/>
</dbReference>
<name>A0AAN8RPE4_9PEZI</name>
<dbReference type="CDD" id="cd13934">
    <property type="entry name" value="RNase_H_Dikarya_like"/>
    <property type="match status" value="1"/>
</dbReference>
<dbReference type="GO" id="GO:0003676">
    <property type="term" value="F:nucleic acid binding"/>
    <property type="evidence" value="ECO:0007669"/>
    <property type="project" value="InterPro"/>
</dbReference>
<dbReference type="InterPro" id="IPR036397">
    <property type="entry name" value="RNaseH_sf"/>
</dbReference>
<evidence type="ECO:0000313" key="2">
    <source>
        <dbReference type="Proteomes" id="UP001307849"/>
    </source>
</evidence>
<reference evidence="1 2" key="1">
    <citation type="submission" date="2019-10" db="EMBL/GenBank/DDBJ databases">
        <authorList>
            <person name="Palmer J.M."/>
        </authorList>
    </citation>
    <scope>NUCLEOTIDE SEQUENCE [LARGE SCALE GENOMIC DNA]</scope>
    <source>
        <strain evidence="1 2">TWF506</strain>
    </source>
</reference>
<proteinExistence type="predicted"/>
<dbReference type="Proteomes" id="UP001307849">
    <property type="component" value="Unassembled WGS sequence"/>
</dbReference>
<evidence type="ECO:0000313" key="1">
    <source>
        <dbReference type="EMBL" id="KAK6498278.1"/>
    </source>
</evidence>
<keyword evidence="2" id="KW-1185">Reference proteome</keyword>
<organism evidence="1 2">
    <name type="scientific">Arthrobotrys conoides</name>
    <dbReference type="NCBI Taxonomy" id="74498"/>
    <lineage>
        <taxon>Eukaryota</taxon>
        <taxon>Fungi</taxon>
        <taxon>Dikarya</taxon>
        <taxon>Ascomycota</taxon>
        <taxon>Pezizomycotina</taxon>
        <taxon>Orbiliomycetes</taxon>
        <taxon>Orbiliales</taxon>
        <taxon>Orbiliaceae</taxon>
        <taxon>Arthrobotrys</taxon>
    </lineage>
</organism>
<dbReference type="AlphaFoldDB" id="A0AAN8RPE4"/>
<dbReference type="InterPro" id="IPR012337">
    <property type="entry name" value="RNaseH-like_sf"/>
</dbReference>
<protein>
    <recommendedName>
        <fullName evidence="3">RNase H type-1 domain-containing protein</fullName>
    </recommendedName>
</protein>
<evidence type="ECO:0008006" key="3">
    <source>
        <dbReference type="Google" id="ProtNLM"/>
    </source>
</evidence>
<dbReference type="Gene3D" id="3.30.420.10">
    <property type="entry name" value="Ribonuclease H-like superfamily/Ribonuclease H"/>
    <property type="match status" value="1"/>
</dbReference>
<comment type="caution">
    <text evidence="1">The sequence shown here is derived from an EMBL/GenBank/DDBJ whole genome shotgun (WGS) entry which is preliminary data.</text>
</comment>
<accession>A0AAN8RPE4</accession>
<gene>
    <name evidence="1" type="ORF">TWF506_004517</name>
</gene>
<dbReference type="EMBL" id="JAVHJM010000014">
    <property type="protein sequence ID" value="KAK6498278.1"/>
    <property type="molecule type" value="Genomic_DNA"/>
</dbReference>
<sequence length="320" mass="36465">MSFIPEHETLLVYDSKGRAVCPHRLRRCDICCVDYTSIPGIPLDKRRRNKEDDERVFIRVGETARFIPQSDAQITHFSLRPAGQILQPSCMQENPFSPTTPDQLASHYCRNCELTWLEGQEGSEAARSHPSHHTFYHEYQGTSRSLLVYIDGACHDNGSPLAKGAIGVYFGPQSDHNISRLLDNNSITSQSVEAEAAIATMHYVRTVIVPKRKTFFQSVAQRTSLNAIRVAIRFRLIIATDSSYLVECICKHSKQWEYSEPEQVYRNQHGRVIANSQAFHRIFDERDKLSMVGIQVEWYHVPRRFNVQADGLANLALSQS</sequence>